<gene>
    <name evidence="3" type="ORF">BJ322DRAFT_1063005</name>
</gene>
<evidence type="ECO:0000259" key="2">
    <source>
        <dbReference type="SMART" id="SM00225"/>
    </source>
</evidence>
<dbReference type="SMART" id="SM00225">
    <property type="entry name" value="BTB"/>
    <property type="match status" value="1"/>
</dbReference>
<sequence>MAATTALREALNSGISSGSFIDTKIILFSRRDSSGRVCGPKALYANSQVLKTVPYFNDLLFGDFAESQSKEFGEAIDEEESTEDYGYSSDSDLEDDEAAKVLPSTDLHPHIAANAMNERGPKDAPENCKERAEKGKVVRIPDIAFVTFQAFLMYLYTGEIEFAPFGSEENRRSRSREIVHPHPDEAPRPSPKSIYRLADKYDVPGLKTLAIDRIRHQLAKCDIVEETFSRFASRYNEVGNLFLEQLAFVWMEDSTTKATCDSVDQKIDSFAESGLGHATEIVVALLEIANKDEDIKSPANASFVTTPPIL</sequence>
<feature type="region of interest" description="Disordered" evidence="1">
    <location>
        <begin position="112"/>
        <end position="132"/>
    </location>
</feature>
<dbReference type="AlphaFoldDB" id="A0A9P6HEA8"/>
<dbReference type="InterPro" id="IPR011333">
    <property type="entry name" value="SKP1/BTB/POZ_sf"/>
</dbReference>
<dbReference type="EMBL" id="WIUZ02000007">
    <property type="protein sequence ID" value="KAF9785409.1"/>
    <property type="molecule type" value="Genomic_DNA"/>
</dbReference>
<proteinExistence type="predicted"/>
<dbReference type="Proteomes" id="UP000736335">
    <property type="component" value="Unassembled WGS sequence"/>
</dbReference>
<organism evidence="3 4">
    <name type="scientific">Thelephora terrestris</name>
    <dbReference type="NCBI Taxonomy" id="56493"/>
    <lineage>
        <taxon>Eukaryota</taxon>
        <taxon>Fungi</taxon>
        <taxon>Dikarya</taxon>
        <taxon>Basidiomycota</taxon>
        <taxon>Agaricomycotina</taxon>
        <taxon>Agaricomycetes</taxon>
        <taxon>Thelephorales</taxon>
        <taxon>Thelephoraceae</taxon>
        <taxon>Thelephora</taxon>
    </lineage>
</organism>
<protein>
    <recommendedName>
        <fullName evidence="2">BTB domain-containing protein</fullName>
    </recommendedName>
</protein>
<feature type="region of interest" description="Disordered" evidence="1">
    <location>
        <begin position="72"/>
        <end position="96"/>
    </location>
</feature>
<feature type="domain" description="BTB" evidence="2">
    <location>
        <begin position="31"/>
        <end position="218"/>
    </location>
</feature>
<reference evidence="3" key="2">
    <citation type="submission" date="2020-11" db="EMBL/GenBank/DDBJ databases">
        <authorList>
            <consortium name="DOE Joint Genome Institute"/>
            <person name="Kuo A."/>
            <person name="Miyauchi S."/>
            <person name="Kiss E."/>
            <person name="Drula E."/>
            <person name="Kohler A."/>
            <person name="Sanchez-Garcia M."/>
            <person name="Andreopoulos B."/>
            <person name="Barry K.W."/>
            <person name="Bonito G."/>
            <person name="Buee M."/>
            <person name="Carver A."/>
            <person name="Chen C."/>
            <person name="Cichocki N."/>
            <person name="Clum A."/>
            <person name="Culley D."/>
            <person name="Crous P.W."/>
            <person name="Fauchery L."/>
            <person name="Girlanda M."/>
            <person name="Hayes R."/>
            <person name="Keri Z."/>
            <person name="Labutti K."/>
            <person name="Lipzen A."/>
            <person name="Lombard V."/>
            <person name="Magnuson J."/>
            <person name="Maillard F."/>
            <person name="Morin E."/>
            <person name="Murat C."/>
            <person name="Nolan M."/>
            <person name="Ohm R."/>
            <person name="Pangilinan J."/>
            <person name="Pereira M."/>
            <person name="Perotto S."/>
            <person name="Peter M."/>
            <person name="Riley R."/>
            <person name="Sitrit Y."/>
            <person name="Stielow B."/>
            <person name="Szollosi G."/>
            <person name="Zifcakova L."/>
            <person name="Stursova M."/>
            <person name="Spatafora J.W."/>
            <person name="Tedersoo L."/>
            <person name="Vaario L.-M."/>
            <person name="Yamada A."/>
            <person name="Yan M."/>
            <person name="Wang P."/>
            <person name="Xu J."/>
            <person name="Bruns T."/>
            <person name="Baldrian P."/>
            <person name="Vilgalys R."/>
            <person name="Henrissat B."/>
            <person name="Grigoriev I.V."/>
            <person name="Hibbett D."/>
            <person name="Nagy L.G."/>
            <person name="Martin F.M."/>
        </authorList>
    </citation>
    <scope>NUCLEOTIDE SEQUENCE</scope>
    <source>
        <strain evidence="3">UH-Tt-Lm1</strain>
    </source>
</reference>
<dbReference type="Gene3D" id="3.30.710.10">
    <property type="entry name" value="Potassium Channel Kv1.1, Chain A"/>
    <property type="match status" value="1"/>
</dbReference>
<evidence type="ECO:0000256" key="1">
    <source>
        <dbReference type="SAM" id="MobiDB-lite"/>
    </source>
</evidence>
<dbReference type="SUPFAM" id="SSF54695">
    <property type="entry name" value="POZ domain"/>
    <property type="match status" value="1"/>
</dbReference>
<name>A0A9P6HEA8_9AGAM</name>
<reference evidence="3" key="1">
    <citation type="journal article" date="2020" name="Nat. Commun.">
        <title>Large-scale genome sequencing of mycorrhizal fungi provides insights into the early evolution of symbiotic traits.</title>
        <authorList>
            <person name="Miyauchi S."/>
            <person name="Kiss E."/>
            <person name="Kuo A."/>
            <person name="Drula E."/>
            <person name="Kohler A."/>
            <person name="Sanchez-Garcia M."/>
            <person name="Morin E."/>
            <person name="Andreopoulos B."/>
            <person name="Barry K.W."/>
            <person name="Bonito G."/>
            <person name="Buee M."/>
            <person name="Carver A."/>
            <person name="Chen C."/>
            <person name="Cichocki N."/>
            <person name="Clum A."/>
            <person name="Culley D."/>
            <person name="Crous P.W."/>
            <person name="Fauchery L."/>
            <person name="Girlanda M."/>
            <person name="Hayes R.D."/>
            <person name="Keri Z."/>
            <person name="LaButti K."/>
            <person name="Lipzen A."/>
            <person name="Lombard V."/>
            <person name="Magnuson J."/>
            <person name="Maillard F."/>
            <person name="Murat C."/>
            <person name="Nolan M."/>
            <person name="Ohm R.A."/>
            <person name="Pangilinan J."/>
            <person name="Pereira M.F."/>
            <person name="Perotto S."/>
            <person name="Peter M."/>
            <person name="Pfister S."/>
            <person name="Riley R."/>
            <person name="Sitrit Y."/>
            <person name="Stielow J.B."/>
            <person name="Szollosi G."/>
            <person name="Zifcakova L."/>
            <person name="Stursova M."/>
            <person name="Spatafora J.W."/>
            <person name="Tedersoo L."/>
            <person name="Vaario L.M."/>
            <person name="Yamada A."/>
            <person name="Yan M."/>
            <person name="Wang P."/>
            <person name="Xu J."/>
            <person name="Bruns T."/>
            <person name="Baldrian P."/>
            <person name="Vilgalys R."/>
            <person name="Dunand C."/>
            <person name="Henrissat B."/>
            <person name="Grigoriev I.V."/>
            <person name="Hibbett D."/>
            <person name="Nagy L.G."/>
            <person name="Martin F.M."/>
        </authorList>
    </citation>
    <scope>NUCLEOTIDE SEQUENCE</scope>
    <source>
        <strain evidence="3">UH-Tt-Lm1</strain>
    </source>
</reference>
<evidence type="ECO:0000313" key="4">
    <source>
        <dbReference type="Proteomes" id="UP000736335"/>
    </source>
</evidence>
<feature type="compositionally biased region" description="Acidic residues" evidence="1">
    <location>
        <begin position="74"/>
        <end position="83"/>
    </location>
</feature>
<dbReference type="InterPro" id="IPR000210">
    <property type="entry name" value="BTB/POZ_dom"/>
</dbReference>
<accession>A0A9P6HEA8</accession>
<keyword evidence="4" id="KW-1185">Reference proteome</keyword>
<dbReference type="PANTHER" id="PTHR24413">
    <property type="entry name" value="SPECKLE-TYPE POZ PROTEIN"/>
    <property type="match status" value="1"/>
</dbReference>
<evidence type="ECO:0000313" key="3">
    <source>
        <dbReference type="EMBL" id="KAF9785409.1"/>
    </source>
</evidence>
<comment type="caution">
    <text evidence="3">The sequence shown here is derived from an EMBL/GenBank/DDBJ whole genome shotgun (WGS) entry which is preliminary data.</text>
</comment>
<feature type="compositionally biased region" description="Basic and acidic residues" evidence="1">
    <location>
        <begin position="119"/>
        <end position="132"/>
    </location>
</feature>
<dbReference type="OrthoDB" id="6359816at2759"/>